<dbReference type="SUPFAM" id="SSF51261">
    <property type="entry name" value="Duplicated hybrid motif"/>
    <property type="match status" value="1"/>
</dbReference>
<dbReference type="PANTHER" id="PTHR21666:SF270">
    <property type="entry name" value="MUREIN HYDROLASE ACTIVATOR ENVC"/>
    <property type="match status" value="1"/>
</dbReference>
<dbReference type="EMBL" id="JPVP01000050">
    <property type="protein sequence ID" value="KGR86800.1"/>
    <property type="molecule type" value="Genomic_DNA"/>
</dbReference>
<dbReference type="STRING" id="1220589.CD32_05560"/>
<comment type="caution">
    <text evidence="4">The sequence shown here is derived from an EMBL/GenBank/DDBJ whole genome shotgun (WGS) entry which is preliminary data.</text>
</comment>
<dbReference type="SMART" id="SM00257">
    <property type="entry name" value="LysM"/>
    <property type="match status" value="1"/>
</dbReference>
<proteinExistence type="predicted"/>
<dbReference type="eggNOG" id="COG3583">
    <property type="taxonomic scope" value="Bacteria"/>
</dbReference>
<dbReference type="GO" id="GO:0004222">
    <property type="term" value="F:metalloendopeptidase activity"/>
    <property type="evidence" value="ECO:0007669"/>
    <property type="project" value="TreeGrafter"/>
</dbReference>
<dbReference type="CDD" id="cd12797">
    <property type="entry name" value="M23_peptidase"/>
    <property type="match status" value="1"/>
</dbReference>
<dbReference type="Gene3D" id="3.10.350.10">
    <property type="entry name" value="LysM domain"/>
    <property type="match status" value="1"/>
</dbReference>
<dbReference type="PROSITE" id="PS51109">
    <property type="entry name" value="G5"/>
    <property type="match status" value="1"/>
</dbReference>
<dbReference type="OrthoDB" id="9805070at2"/>
<dbReference type="eggNOG" id="COG0739">
    <property type="taxonomic scope" value="Bacteria"/>
</dbReference>
<name>A0A0A3ITQ0_9BACI</name>
<accession>A0A0A3ITQ0</accession>
<evidence type="ECO:0008006" key="6">
    <source>
        <dbReference type="Google" id="ProtNLM"/>
    </source>
</evidence>
<evidence type="ECO:0000256" key="1">
    <source>
        <dbReference type="ARBA" id="ARBA00022729"/>
    </source>
</evidence>
<protein>
    <recommendedName>
        <fullName evidence="6">Peptidase M23</fullName>
    </recommendedName>
</protein>
<dbReference type="InterPro" id="IPR016047">
    <property type="entry name" value="M23ase_b-sheet_dom"/>
</dbReference>
<evidence type="ECO:0000313" key="5">
    <source>
        <dbReference type="Proteomes" id="UP000030437"/>
    </source>
</evidence>
<gene>
    <name evidence="4" type="ORF">CD32_05560</name>
</gene>
<evidence type="ECO:0000259" key="2">
    <source>
        <dbReference type="PROSITE" id="PS51109"/>
    </source>
</evidence>
<keyword evidence="1" id="KW-0732">Signal</keyword>
<dbReference type="SUPFAM" id="SSF54106">
    <property type="entry name" value="LysM domain"/>
    <property type="match status" value="1"/>
</dbReference>
<feature type="domain" description="G5" evidence="2">
    <location>
        <begin position="278"/>
        <end position="358"/>
    </location>
</feature>
<dbReference type="AlphaFoldDB" id="A0A0A3ITQ0"/>
<evidence type="ECO:0000313" key="4">
    <source>
        <dbReference type="EMBL" id="KGR86800.1"/>
    </source>
</evidence>
<reference evidence="4 5" key="1">
    <citation type="submission" date="2014-02" db="EMBL/GenBank/DDBJ databases">
        <title>Draft genome sequence of Lysinibacillus odysseyi NBRC 100172.</title>
        <authorList>
            <person name="Zhang F."/>
            <person name="Wang G."/>
            <person name="Zhang L."/>
        </authorList>
    </citation>
    <scope>NUCLEOTIDE SEQUENCE [LARGE SCALE GENOMIC DNA]</scope>
    <source>
        <strain evidence="4 5">NBRC 100172</strain>
    </source>
</reference>
<dbReference type="Proteomes" id="UP000030437">
    <property type="component" value="Unassembled WGS sequence"/>
</dbReference>
<feature type="domain" description="LysM" evidence="3">
    <location>
        <begin position="226"/>
        <end position="271"/>
    </location>
</feature>
<dbReference type="InterPro" id="IPR011055">
    <property type="entry name" value="Dup_hybrid_motif"/>
</dbReference>
<dbReference type="Gene3D" id="2.20.230.10">
    <property type="entry name" value="Resuscitation-promoting factor rpfb"/>
    <property type="match status" value="1"/>
</dbReference>
<dbReference type="PANTHER" id="PTHR21666">
    <property type="entry name" value="PEPTIDASE-RELATED"/>
    <property type="match status" value="1"/>
</dbReference>
<dbReference type="InterPro" id="IPR050570">
    <property type="entry name" value="Cell_wall_metabolism_enzyme"/>
</dbReference>
<dbReference type="InterPro" id="IPR011098">
    <property type="entry name" value="G5_dom"/>
</dbReference>
<dbReference type="PROSITE" id="PS51782">
    <property type="entry name" value="LYSM"/>
    <property type="match status" value="1"/>
</dbReference>
<keyword evidence="5" id="KW-1185">Reference proteome</keyword>
<dbReference type="InterPro" id="IPR036779">
    <property type="entry name" value="LysM_dom_sf"/>
</dbReference>
<dbReference type="Pfam" id="PF07501">
    <property type="entry name" value="G5"/>
    <property type="match status" value="1"/>
</dbReference>
<dbReference type="RefSeq" id="WP_036152142.1">
    <property type="nucleotide sequence ID" value="NZ_AVCX01000011.1"/>
</dbReference>
<dbReference type="CDD" id="cd00118">
    <property type="entry name" value="LysM"/>
    <property type="match status" value="1"/>
</dbReference>
<dbReference type="Gene3D" id="2.70.70.10">
    <property type="entry name" value="Glucose Permease (Domain IIA)"/>
    <property type="match status" value="1"/>
</dbReference>
<evidence type="ECO:0000259" key="3">
    <source>
        <dbReference type="PROSITE" id="PS51782"/>
    </source>
</evidence>
<organism evidence="4 5">
    <name type="scientific">Lysinibacillus odysseyi 34hs-1 = NBRC 100172</name>
    <dbReference type="NCBI Taxonomy" id="1220589"/>
    <lineage>
        <taxon>Bacteria</taxon>
        <taxon>Bacillati</taxon>
        <taxon>Bacillota</taxon>
        <taxon>Bacilli</taxon>
        <taxon>Bacillales</taxon>
        <taxon>Bacillaceae</taxon>
        <taxon>Lysinibacillus</taxon>
    </lineage>
</organism>
<dbReference type="InterPro" id="IPR018392">
    <property type="entry name" value="LysM"/>
</dbReference>
<dbReference type="Pfam" id="PF01551">
    <property type="entry name" value="Peptidase_M23"/>
    <property type="match status" value="1"/>
</dbReference>
<dbReference type="SMART" id="SM01208">
    <property type="entry name" value="G5"/>
    <property type="match status" value="1"/>
</dbReference>
<sequence length="486" mass="52833">MNLREKTAKEEKSFVRSLKNHRVKITFVATMLMASTFSLGSANADSKNSFKEIYHLYNGNEYIGAVSNEETIKEIIAAKKQEASTHYKGYVVDVGSNITIIPEQVFTAAANDTETAKKLENSLAVEAEANAIVVNGKAVAYVKDASDYEKVMNLLKLQYVTQQELDALNNRAASGLVPLTQNNQTHVTEISFKEAITREEAKVDPSKILTPEKTVELLLSGTLEKETYAVQQGDVLGSIAKAHHLSLKELLDLNPGLTETSLLKIGQPLNVTVTKPIVTVKVVMEKFKVEKIDFKNITEEDATMLKGESKVKQEGKAGQKEVLYTITSENGVRTDKQVTKEAVTAEPIDYIKVIGTKVIPSRGTGTFAWPAAGGYISSNMGARWGAQHRGIDIARPSNYTIKATDNGVVTFAGWDGTYGNKIVVNHNNGYETIYAHLSSITVSVGQVVGQGSKIGIMGSTGNSTGTHLHFEVHKNGSLVNPLSVLQ</sequence>
<dbReference type="Pfam" id="PF01476">
    <property type="entry name" value="LysM"/>
    <property type="match status" value="1"/>
</dbReference>